<dbReference type="Proteomes" id="UP000095672">
    <property type="component" value="Chromosome"/>
</dbReference>
<dbReference type="CDD" id="cd17990">
    <property type="entry name" value="DEXHc_HrpB"/>
    <property type="match status" value="1"/>
</dbReference>
<evidence type="ECO:0000256" key="4">
    <source>
        <dbReference type="ARBA" id="ARBA00022840"/>
    </source>
</evidence>
<keyword evidence="5" id="KW-0175">Coiled coil</keyword>
<dbReference type="InterPro" id="IPR056329">
    <property type="entry name" value="CON_HrpB"/>
</dbReference>
<keyword evidence="3 8" id="KW-0347">Helicase</keyword>
<gene>
    <name evidence="8" type="primary">hrpB_2</name>
    <name evidence="8" type="ORF">AUP74_02668</name>
</gene>
<evidence type="ECO:0000259" key="6">
    <source>
        <dbReference type="PROSITE" id="PS51192"/>
    </source>
</evidence>
<dbReference type="Pfam" id="PF00271">
    <property type="entry name" value="Helicase_C"/>
    <property type="match status" value="1"/>
</dbReference>
<dbReference type="GO" id="GO:0003676">
    <property type="term" value="F:nucleic acid binding"/>
    <property type="evidence" value="ECO:0007669"/>
    <property type="project" value="InterPro"/>
</dbReference>
<dbReference type="AlphaFoldDB" id="A0A1C9WA72"/>
<dbReference type="InterPro" id="IPR011545">
    <property type="entry name" value="DEAD/DEAH_box_helicase_dom"/>
</dbReference>
<dbReference type="FunFam" id="3.40.50.300:FF:002125">
    <property type="entry name" value="ATP-dependent helicase HrpB"/>
    <property type="match status" value="1"/>
</dbReference>
<dbReference type="SMART" id="SM00847">
    <property type="entry name" value="HA2"/>
    <property type="match status" value="1"/>
</dbReference>
<accession>A0A1C9WA72</accession>
<evidence type="ECO:0000259" key="7">
    <source>
        <dbReference type="PROSITE" id="PS51194"/>
    </source>
</evidence>
<feature type="domain" description="Helicase ATP-binding" evidence="6">
    <location>
        <begin position="17"/>
        <end position="181"/>
    </location>
</feature>
<sequence length="854" mass="94765">MPAMSELPIHAALPDLLDALREHNNVVLQAPPGAGKTTAVPLALLDCDWLGDRKIIMLEPRRLAARSAAARMADLLGESVGQTVGYQIRAERKTSKDTRILVVTEGILTRLLQSDPELAQTALVIFDEFHERNLQGDLSLALCLQSQEYLRDDLKLLVMSATLETEAVAEVLGGAPVIRSEGRSFPVHIHYLAHQQLPADKRHMPNVVARQIGEWLERESGSLLAFLPGVGEIRKVESLLHEQLDSQSGITIAPLYGDLSKQQQDTAIAPAPKGQRKVVLATNVAETSLTIEGIRIVVDSGLMRESRFDPNTGMNRLVTTGISRASATQRSGRAGRLCEGVSVRLWSESQQDSLAAKNTPEILLSDLAPLMLELAQWGVSEVDELRWLDLPPPAAISQAQGLLQQLGAIDSEFRITQHGSAILALGTHPRLGHMMLKSTDWGLIEQACLLAAQLSERDIFRGEARWNRNMQQRIDTLQGKARAASADHGAIQRIRQQAKTWQRQLQNLVGTDAAPSEAIDSGDRVGVLLGLAYPDRIAKNRHDRERRFLLSGGRGAHFSHDDELALADYLVIAELDGQGRDARIQLAAEISERALRQAFPELITEETAVRWDEASGRAVASVRTSIGRIVLDERPAPDISPELLSRALLDAIRQKGLQILPWSKEATALRARVEFLRHMADEPPNSLGDLEFPDWSDGALTETLEEWLLPHLTGMNKLEQLKQLDLFLILKTGLDWPLQQKLDELAPTHMSVPSGSRIAIDYSEEVPVLPVRLQEMFGQAQTPAILKGQYPLMIHLLSPARRPVQVTRDLASFWANTYHEVRKELRIRYQKHYWPDDPVSAQATATTKKRMQPK</sequence>
<dbReference type="InterPro" id="IPR027417">
    <property type="entry name" value="P-loop_NTPase"/>
</dbReference>
<dbReference type="GO" id="GO:0005524">
    <property type="term" value="F:ATP binding"/>
    <property type="evidence" value="ECO:0007669"/>
    <property type="project" value="UniProtKB-KW"/>
</dbReference>
<dbReference type="InterPro" id="IPR001650">
    <property type="entry name" value="Helicase_C-like"/>
</dbReference>
<dbReference type="Pfam" id="PF08482">
    <property type="entry name" value="HrpB_C"/>
    <property type="match status" value="1"/>
</dbReference>
<dbReference type="PATRIC" id="fig|1769779.3.peg.2659"/>
<keyword evidence="9" id="KW-1185">Reference proteome</keyword>
<dbReference type="Pfam" id="PF00270">
    <property type="entry name" value="DEAD"/>
    <property type="match status" value="1"/>
</dbReference>
<dbReference type="Gene3D" id="3.40.50.300">
    <property type="entry name" value="P-loop containing nucleotide triphosphate hydrolases"/>
    <property type="match status" value="2"/>
</dbReference>
<dbReference type="GO" id="GO:0016787">
    <property type="term" value="F:hydrolase activity"/>
    <property type="evidence" value="ECO:0007669"/>
    <property type="project" value="UniProtKB-KW"/>
</dbReference>
<organism evidence="8 9">
    <name type="scientific">Microbulbifer aggregans</name>
    <dbReference type="NCBI Taxonomy" id="1769779"/>
    <lineage>
        <taxon>Bacteria</taxon>
        <taxon>Pseudomonadati</taxon>
        <taxon>Pseudomonadota</taxon>
        <taxon>Gammaproteobacteria</taxon>
        <taxon>Cellvibrionales</taxon>
        <taxon>Microbulbiferaceae</taxon>
        <taxon>Microbulbifer</taxon>
    </lineage>
</organism>
<dbReference type="PIRSF" id="PIRSF005496">
    <property type="entry name" value="ATP_hel_hrpB"/>
    <property type="match status" value="1"/>
</dbReference>
<keyword evidence="2 8" id="KW-0378">Hydrolase</keyword>
<dbReference type="EC" id="3.6.4.13" evidence="8"/>
<dbReference type="InterPro" id="IPR049614">
    <property type="entry name" value="HrpB_DEXH"/>
</dbReference>
<dbReference type="InterPro" id="IPR014001">
    <property type="entry name" value="Helicase_ATP-bd"/>
</dbReference>
<dbReference type="PROSITE" id="PS51192">
    <property type="entry name" value="HELICASE_ATP_BIND_1"/>
    <property type="match status" value="1"/>
</dbReference>
<dbReference type="InterPro" id="IPR013689">
    <property type="entry name" value="RNA_helicase_ATP-dep_HrpB_C"/>
</dbReference>
<dbReference type="SMART" id="SM00487">
    <property type="entry name" value="DEXDc"/>
    <property type="match status" value="1"/>
</dbReference>
<reference evidence="9" key="1">
    <citation type="submission" date="2016-01" db="EMBL/GenBank/DDBJ databases">
        <title>Complete genome sequence of Microbulbifer sp. CCB-MM1, a halophile isolated from Matang Mangrove Forest, Perak.</title>
        <authorList>
            <person name="Moh T.H."/>
            <person name="Dinesh B."/>
            <person name="Lau N.-S."/>
            <person name="Go F."/>
            <person name="Alexander Chong S.-C."/>
        </authorList>
    </citation>
    <scope>NUCLEOTIDE SEQUENCE [LARGE SCALE GENOMIC DNA]</scope>
    <source>
        <strain evidence="9">CCB-MM1</strain>
    </source>
</reference>
<evidence type="ECO:0000313" key="9">
    <source>
        <dbReference type="Proteomes" id="UP000095672"/>
    </source>
</evidence>
<feature type="coiled-coil region" evidence="5">
    <location>
        <begin position="467"/>
        <end position="511"/>
    </location>
</feature>
<dbReference type="GO" id="GO:0003724">
    <property type="term" value="F:RNA helicase activity"/>
    <property type="evidence" value="ECO:0007669"/>
    <property type="project" value="UniProtKB-EC"/>
</dbReference>
<dbReference type="InterPro" id="IPR010225">
    <property type="entry name" value="HrpB"/>
</dbReference>
<dbReference type="KEGG" id="micc:AUP74_02668"/>
<dbReference type="SMART" id="SM00490">
    <property type="entry name" value="HELICc"/>
    <property type="match status" value="1"/>
</dbReference>
<dbReference type="Pfam" id="PF24473">
    <property type="entry name" value="CON_HrpB"/>
    <property type="match status" value="1"/>
</dbReference>
<evidence type="ECO:0000256" key="5">
    <source>
        <dbReference type="SAM" id="Coils"/>
    </source>
</evidence>
<dbReference type="NCBIfam" id="TIGR01970">
    <property type="entry name" value="DEAH_box_HrpB"/>
    <property type="match status" value="1"/>
</dbReference>
<evidence type="ECO:0000313" key="8">
    <source>
        <dbReference type="EMBL" id="AOS98064.1"/>
    </source>
</evidence>
<dbReference type="PANTHER" id="PTHR43519:SF1">
    <property type="entry name" value="ATP-DEPENDENT RNA HELICASE HRPB"/>
    <property type="match status" value="1"/>
</dbReference>
<protein>
    <submittedName>
        <fullName evidence="8">ATP-dependent RNA helicase HrpB</fullName>
        <ecNumber evidence="8">3.6.4.13</ecNumber>
    </submittedName>
</protein>
<feature type="domain" description="Helicase C-terminal" evidence="7">
    <location>
        <begin position="208"/>
        <end position="378"/>
    </location>
</feature>
<dbReference type="PROSITE" id="PS51194">
    <property type="entry name" value="HELICASE_CTER"/>
    <property type="match status" value="1"/>
</dbReference>
<evidence type="ECO:0000256" key="2">
    <source>
        <dbReference type="ARBA" id="ARBA00022801"/>
    </source>
</evidence>
<evidence type="ECO:0000256" key="1">
    <source>
        <dbReference type="ARBA" id="ARBA00022741"/>
    </source>
</evidence>
<dbReference type="STRING" id="1769779.AUP74_02668"/>
<keyword evidence="1" id="KW-0547">Nucleotide-binding</keyword>
<proteinExistence type="predicted"/>
<dbReference type="InterPro" id="IPR007502">
    <property type="entry name" value="Helicase-assoc_dom"/>
</dbReference>
<dbReference type="EMBL" id="CP014143">
    <property type="protein sequence ID" value="AOS98064.1"/>
    <property type="molecule type" value="Genomic_DNA"/>
</dbReference>
<dbReference type="RefSeq" id="WP_226999793.1">
    <property type="nucleotide sequence ID" value="NZ_CP014143.1"/>
</dbReference>
<name>A0A1C9WA72_9GAMM</name>
<keyword evidence="4" id="KW-0067">ATP-binding</keyword>
<dbReference type="SUPFAM" id="SSF52540">
    <property type="entry name" value="P-loop containing nucleoside triphosphate hydrolases"/>
    <property type="match status" value="1"/>
</dbReference>
<dbReference type="Gene3D" id="1.20.120.1080">
    <property type="match status" value="1"/>
</dbReference>
<dbReference type="PANTHER" id="PTHR43519">
    <property type="entry name" value="ATP-DEPENDENT RNA HELICASE HRPB"/>
    <property type="match status" value="1"/>
</dbReference>
<dbReference type="CDD" id="cd18791">
    <property type="entry name" value="SF2_C_RHA"/>
    <property type="match status" value="1"/>
</dbReference>
<evidence type="ECO:0000256" key="3">
    <source>
        <dbReference type="ARBA" id="ARBA00022806"/>
    </source>
</evidence>